<evidence type="ECO:0000256" key="4">
    <source>
        <dbReference type="ARBA" id="ARBA00022803"/>
    </source>
</evidence>
<dbReference type="InterPro" id="IPR011990">
    <property type="entry name" value="TPR-like_helical_dom_sf"/>
</dbReference>
<evidence type="ECO:0000313" key="6">
    <source>
        <dbReference type="Proteomes" id="UP000640489"/>
    </source>
</evidence>
<dbReference type="RefSeq" id="WP_194704757.1">
    <property type="nucleotide sequence ID" value="NZ_JADKPN010000001.1"/>
</dbReference>
<evidence type="ECO:0000256" key="1">
    <source>
        <dbReference type="ARBA" id="ARBA00005857"/>
    </source>
</evidence>
<name>A0A930VBI6_9ACTN</name>
<dbReference type="Gene3D" id="1.25.40.10">
    <property type="entry name" value="Tetratricopeptide repeat domain"/>
    <property type="match status" value="1"/>
</dbReference>
<dbReference type="AlphaFoldDB" id="A0A930VBI6"/>
<dbReference type="SUPFAM" id="SSF48452">
    <property type="entry name" value="TPR-like"/>
    <property type="match status" value="1"/>
</dbReference>
<dbReference type="InterPro" id="IPR033891">
    <property type="entry name" value="TTC38"/>
</dbReference>
<keyword evidence="3" id="KW-0677">Repeat</keyword>
<comment type="similarity">
    <text evidence="1">Belongs to the TTC38 family.</text>
</comment>
<organism evidence="5 6">
    <name type="scientific">Nocardioides islandensis</name>
    <dbReference type="NCBI Taxonomy" id="433663"/>
    <lineage>
        <taxon>Bacteria</taxon>
        <taxon>Bacillati</taxon>
        <taxon>Actinomycetota</taxon>
        <taxon>Actinomycetes</taxon>
        <taxon>Propionibacteriales</taxon>
        <taxon>Nocardioidaceae</taxon>
        <taxon>Nocardioides</taxon>
    </lineage>
</organism>
<evidence type="ECO:0000256" key="3">
    <source>
        <dbReference type="ARBA" id="ARBA00022737"/>
    </source>
</evidence>
<proteinExistence type="inferred from homology"/>
<reference evidence="5" key="1">
    <citation type="submission" date="2020-11" db="EMBL/GenBank/DDBJ databases">
        <title>Nocardioides sp. nov., isolated from Soil of Cynanchum wilfordii Hemsley rhizosphere.</title>
        <authorList>
            <person name="Lee J.-S."/>
            <person name="Suh M.K."/>
            <person name="Kim J.-S."/>
        </authorList>
    </citation>
    <scope>NUCLEOTIDE SEQUENCE</scope>
    <source>
        <strain evidence="5">KCTC 19275</strain>
    </source>
</reference>
<dbReference type="Proteomes" id="UP000640489">
    <property type="component" value="Unassembled WGS sequence"/>
</dbReference>
<dbReference type="EMBL" id="JADKPN010000001">
    <property type="protein sequence ID" value="MBF4761541.1"/>
    <property type="molecule type" value="Genomic_DNA"/>
</dbReference>
<comment type="caution">
    <text evidence="5">The sequence shown here is derived from an EMBL/GenBank/DDBJ whole genome shotgun (WGS) entry which is preliminary data.</text>
</comment>
<keyword evidence="4" id="KW-0802">TPR repeat</keyword>
<gene>
    <name evidence="5" type="ORF">ISU07_00245</name>
</gene>
<accession>A0A930VBI6</accession>
<sequence>MTVTDPWGLPISCAAEVAPMYGEALRRFHDQRSGEAERLAEVVRQDPGFAVGHATAALMAAFGSEDFDAQAEMKAAEEGRADHDWERSFVAATRHLVDEGMWGAQGRWLAHHDAYPADLVGMTVAAFTLLMDTDPEHEAEAKRRLERTMDTVEEDPALLGFLAMFEQDFGNLDRAHELAQRSLDLDPTGFAGGHPLSHVYFETGDHQNGLAWLDPWLATTDSEATFKGHLVWHGALHALALGDGEGALARYPHCGGSNAGGMLIDGPSLLWRCQLLGHVPSGTDPLDPRVSTLAAPLMDKVPFTFVGVHVALALATAGDADGLRQYAHNARGFDAPGAAEILPGLANGLAAYVEGDHARAVEILLPLEQRLWQVGGSRAQREVFEDTLIHALIRAQRYDEAATRLQVRLDRREGPLDQRLLAETVSGGHAILDP</sequence>
<dbReference type="PANTHER" id="PTHR16263:SF4">
    <property type="entry name" value="TETRATRICOPEPTIDE REPEAT PROTEIN 38"/>
    <property type="match status" value="1"/>
</dbReference>
<evidence type="ECO:0000256" key="2">
    <source>
        <dbReference type="ARBA" id="ARBA00019992"/>
    </source>
</evidence>
<dbReference type="PANTHER" id="PTHR16263">
    <property type="entry name" value="TETRATRICOPEPTIDE REPEAT PROTEIN 38"/>
    <property type="match status" value="1"/>
</dbReference>
<keyword evidence="6" id="KW-1185">Reference proteome</keyword>
<protein>
    <recommendedName>
        <fullName evidence="2">Tetratricopeptide repeat protein 38</fullName>
    </recommendedName>
</protein>
<evidence type="ECO:0000313" key="5">
    <source>
        <dbReference type="EMBL" id="MBF4761541.1"/>
    </source>
</evidence>